<feature type="region of interest" description="Disordered" evidence="1">
    <location>
        <begin position="387"/>
        <end position="439"/>
    </location>
</feature>
<protein>
    <submittedName>
        <fullName evidence="2">Uncharacterized protein</fullName>
    </submittedName>
</protein>
<evidence type="ECO:0000313" key="3">
    <source>
        <dbReference type="Proteomes" id="UP000007241"/>
    </source>
</evidence>
<feature type="region of interest" description="Disordered" evidence="1">
    <location>
        <begin position="487"/>
        <end position="525"/>
    </location>
</feature>
<evidence type="ECO:0000256" key="1">
    <source>
        <dbReference type="SAM" id="MobiDB-lite"/>
    </source>
</evidence>
<keyword evidence="3" id="KW-1185">Reference proteome</keyword>
<feature type="compositionally biased region" description="Polar residues" evidence="1">
    <location>
        <begin position="423"/>
        <end position="439"/>
    </location>
</feature>
<dbReference type="OrthoDB" id="19806at2759"/>
<feature type="region of interest" description="Disordered" evidence="1">
    <location>
        <begin position="687"/>
        <end position="719"/>
    </location>
</feature>
<accession>F4P1A5</accession>
<feature type="compositionally biased region" description="Polar residues" evidence="1">
    <location>
        <begin position="693"/>
        <end position="709"/>
    </location>
</feature>
<feature type="compositionally biased region" description="Polar residues" evidence="1">
    <location>
        <begin position="499"/>
        <end position="525"/>
    </location>
</feature>
<dbReference type="GeneID" id="18243004"/>
<sequence>MRRQLVSHERHVLQWLALQPSATSNTVQPSLQLALVSSDSLLHNFQIHVMPAWLMDCSKLTKSFVVATNLASDSISVAIISIGNNPVAATPNGNSDDPTRFVAEGLSLAVQRLFGEFEEDGLVPMHTNLGIIMTGMPIESAIPIPSGENYDTALAQIILKTNLSILGLLHSTDKIDCAPLDPLTRKNIHSQLGVPPTCCAAENLIPILTRMIHHGLHFFDALQLPSDHSFMSPDLTIIYEVTLAAMEYFYFEFGPFSNITKFESTNTANSTPLSTTSTPKPWTQASMYTVVLTKLNAARSRLTALGYPPPKGVHLSDPNSLRKQVKHFQRTVGLEVTMVLDKRTRTKMDSNTTGRKTAGDVVSEIGGAMMNSLRSKINDFTGLHAWGVDNDSDDRSGQMDTRSDDGEVHKNYSLSFDPPSLAATPSNPTLGTPTSIPSTSQPIGPLAANTLTVDNLAAVAATETNRVLVDYIKLVMEDKSVSSMNEIKIGADGNDGGFSRNNQVVDGSQSPNPSKDTSNTHLNIGSSWKMGRRWSTTNGLPLFPMLSQNNSVKLSQTANSLAAGPVGGSDKSAGPTHQHSPSSIPPVLGQTDAKSIDQDFSQGSIHANILSPRFSREASLASASSIHPSQKQLVDSSWLTTSISSSQNINDTTAPISNDSSPYASAPPTVSDVAHATSLATRNAYESTARPVGNSNLPKPSLQPGSPQKNGDRSIGGATSKFNSFDLTLNEANVGAANTDGSGLNNAGFLESESAQRGRNKPRWMMELMAEKDTSASQYNTQRFFSRSISVPLSTSTGACPRPSIQSMHRYGVYTNHGFSSATFITHALRDTNKDTQLVNGMHRRASFSGFSKPIDFVNVLPSHWYQQRNHHVSSMPAEMNHLINELNTHCGTVAQALTSLDTLSSTISELDEYIQSLEDTIAQRTQLIDRSLLIMEQSAADQDKWEAIVCDTENDGQRIEYALGGASEVVVEFEGEMRRFLKGVNAAERRVGEILIDMAG</sequence>
<feature type="compositionally biased region" description="Polar residues" evidence="1">
    <location>
        <begin position="650"/>
        <end position="663"/>
    </location>
</feature>
<feature type="region of interest" description="Disordered" evidence="1">
    <location>
        <begin position="650"/>
        <end position="669"/>
    </location>
</feature>
<proteinExistence type="predicted"/>
<dbReference type="SUPFAM" id="SSF47090">
    <property type="entry name" value="PGBD-like"/>
    <property type="match status" value="1"/>
</dbReference>
<dbReference type="InParanoid" id="F4P1A5"/>
<evidence type="ECO:0000313" key="2">
    <source>
        <dbReference type="EMBL" id="EGF80965.1"/>
    </source>
</evidence>
<dbReference type="AlphaFoldDB" id="F4P1A5"/>
<gene>
    <name evidence="2" type="ORF">BATDEDRAFT_88038</name>
</gene>
<name>F4P1A5_BATDJ</name>
<dbReference type="RefSeq" id="XP_006678767.1">
    <property type="nucleotide sequence ID" value="XM_006678704.1"/>
</dbReference>
<dbReference type="Gene3D" id="1.10.101.10">
    <property type="entry name" value="PGBD-like superfamily/PGBD"/>
    <property type="match status" value="1"/>
</dbReference>
<dbReference type="Proteomes" id="UP000007241">
    <property type="component" value="Unassembled WGS sequence"/>
</dbReference>
<dbReference type="InterPro" id="IPR036365">
    <property type="entry name" value="PGBD-like_sf"/>
</dbReference>
<dbReference type="InterPro" id="IPR036366">
    <property type="entry name" value="PGBDSf"/>
</dbReference>
<dbReference type="HOGENOM" id="CLU_299553_0_0_1"/>
<organism evidence="2 3">
    <name type="scientific">Batrachochytrium dendrobatidis (strain JAM81 / FGSC 10211)</name>
    <name type="common">Frog chytrid fungus</name>
    <dbReference type="NCBI Taxonomy" id="684364"/>
    <lineage>
        <taxon>Eukaryota</taxon>
        <taxon>Fungi</taxon>
        <taxon>Fungi incertae sedis</taxon>
        <taxon>Chytridiomycota</taxon>
        <taxon>Chytridiomycota incertae sedis</taxon>
        <taxon>Chytridiomycetes</taxon>
        <taxon>Rhizophydiales</taxon>
        <taxon>Rhizophydiales incertae sedis</taxon>
        <taxon>Batrachochytrium</taxon>
    </lineage>
</organism>
<feature type="compositionally biased region" description="Basic and acidic residues" evidence="1">
    <location>
        <begin position="393"/>
        <end position="410"/>
    </location>
</feature>
<dbReference type="STRING" id="684364.F4P1A5"/>
<feature type="region of interest" description="Disordered" evidence="1">
    <location>
        <begin position="560"/>
        <end position="590"/>
    </location>
</feature>
<dbReference type="EMBL" id="GL882883">
    <property type="protein sequence ID" value="EGF80965.1"/>
    <property type="molecule type" value="Genomic_DNA"/>
</dbReference>
<reference evidence="2 3" key="1">
    <citation type="submission" date="2009-12" db="EMBL/GenBank/DDBJ databases">
        <title>The draft genome of Batrachochytrium dendrobatidis.</title>
        <authorList>
            <consortium name="US DOE Joint Genome Institute (JGI-PGF)"/>
            <person name="Kuo A."/>
            <person name="Salamov A."/>
            <person name="Schmutz J."/>
            <person name="Lucas S."/>
            <person name="Pitluck S."/>
            <person name="Rosenblum E."/>
            <person name="Stajich J."/>
            <person name="Eisen M."/>
            <person name="Grigoriev I.V."/>
        </authorList>
    </citation>
    <scope>NUCLEOTIDE SEQUENCE [LARGE SCALE GENOMIC DNA]</scope>
    <source>
        <strain evidence="3">JAM81 / FGSC 10211</strain>
    </source>
</reference>